<gene>
    <name evidence="1" type="ORF">METEAL_23870</name>
</gene>
<name>A0AA48GZG6_9BACT</name>
<dbReference type="EMBL" id="AP027080">
    <property type="protein sequence ID" value="BDU73213.1"/>
    <property type="molecule type" value="Genomic_DNA"/>
</dbReference>
<evidence type="ECO:0000313" key="1">
    <source>
        <dbReference type="EMBL" id="BDU73213.1"/>
    </source>
</evidence>
<dbReference type="RefSeq" id="WP_316411855.1">
    <property type="nucleotide sequence ID" value="NZ_AP027080.1"/>
</dbReference>
<accession>A0AA48GZG6</accession>
<reference evidence="2" key="1">
    <citation type="journal article" date="2023" name="Int. J. Syst. Evol. Microbiol.">
        <title>Mesoterricola silvestris gen. nov., sp. nov., Mesoterricola sediminis sp. nov., Geothrix oryzae sp. nov., Geothrix edaphica sp. nov., Geothrix rubra sp. nov., and Geothrix limicola sp. nov., six novel members of Acidobacteriota isolated from soils.</title>
        <authorList>
            <person name="Itoh H."/>
            <person name="Sugisawa Y."/>
            <person name="Mise K."/>
            <person name="Xu Z."/>
            <person name="Kuniyasu M."/>
            <person name="Ushijima N."/>
            <person name="Kawano K."/>
            <person name="Kobayashi E."/>
            <person name="Shiratori Y."/>
            <person name="Masuda Y."/>
            <person name="Senoo K."/>
        </authorList>
    </citation>
    <scope>NUCLEOTIDE SEQUENCE [LARGE SCALE GENOMIC DNA]</scope>
    <source>
        <strain evidence="2">W79</strain>
    </source>
</reference>
<evidence type="ECO:0000313" key="2">
    <source>
        <dbReference type="Proteomes" id="UP001238179"/>
    </source>
</evidence>
<organism evidence="1 2">
    <name type="scientific">Mesoterricola silvestris</name>
    <dbReference type="NCBI Taxonomy" id="2927979"/>
    <lineage>
        <taxon>Bacteria</taxon>
        <taxon>Pseudomonadati</taxon>
        <taxon>Acidobacteriota</taxon>
        <taxon>Holophagae</taxon>
        <taxon>Holophagales</taxon>
        <taxon>Holophagaceae</taxon>
        <taxon>Mesoterricola</taxon>
    </lineage>
</organism>
<dbReference type="Proteomes" id="UP001238179">
    <property type="component" value="Chromosome"/>
</dbReference>
<proteinExistence type="predicted"/>
<keyword evidence="2" id="KW-1185">Reference proteome</keyword>
<dbReference type="KEGG" id="msil:METEAL_23870"/>
<protein>
    <submittedName>
        <fullName evidence="1">Uncharacterized protein</fullName>
    </submittedName>
</protein>
<dbReference type="AlphaFoldDB" id="A0AA48GZG6"/>
<sequence>MLMMAVAPPAIVQPAAVAPRSFGAFVEALEEVAEAFIDGRESELPALVVASRKAWEHAKRNHASVLADGEIQAIDRGLDALAGLKPRFMAESALGLGGTILGHMRPSRNRARLVADAATMLAWCRVEARAWDQVPNVAEAFQPYLDQCGGHRAPEVRRIHDYLGVLQDDLANRSVTGAKRDLRRLLELLDQAERN</sequence>